<feature type="short sequence motif" description="TFG box" evidence="2">
    <location>
        <begin position="306"/>
        <end position="326"/>
    </location>
</feature>
<feature type="compositionally biased region" description="Gly residues" evidence="3">
    <location>
        <begin position="286"/>
        <end position="298"/>
    </location>
</feature>
<dbReference type="InParanoid" id="A0A165I4B3"/>
<dbReference type="PROSITE" id="PS51536">
    <property type="entry name" value="TFG"/>
    <property type="match status" value="1"/>
</dbReference>
<dbReference type="PROSITE" id="PS52002">
    <property type="entry name" value="SM"/>
    <property type="match status" value="1"/>
</dbReference>
<dbReference type="GO" id="GO:0034063">
    <property type="term" value="P:stress granule assembly"/>
    <property type="evidence" value="ECO:0007669"/>
    <property type="project" value="TreeGrafter"/>
</dbReference>
<dbReference type="SMART" id="SM01271">
    <property type="entry name" value="LSM14"/>
    <property type="match status" value="1"/>
</dbReference>
<feature type="domain" description="FFD box profile" evidence="5">
    <location>
        <begin position="265"/>
        <end position="281"/>
    </location>
</feature>
<dbReference type="InterPro" id="IPR025762">
    <property type="entry name" value="DFDF"/>
</dbReference>
<dbReference type="InterPro" id="IPR047575">
    <property type="entry name" value="Sm"/>
</dbReference>
<dbReference type="SUPFAM" id="SSF50182">
    <property type="entry name" value="Sm-like ribonucleoproteins"/>
    <property type="match status" value="1"/>
</dbReference>
<dbReference type="GO" id="GO:0000932">
    <property type="term" value="C:P-body"/>
    <property type="evidence" value="ECO:0007669"/>
    <property type="project" value="TreeGrafter"/>
</dbReference>
<dbReference type="EMBL" id="KV426000">
    <property type="protein sequence ID" value="KZV92876.1"/>
    <property type="molecule type" value="Genomic_DNA"/>
</dbReference>
<evidence type="ECO:0000256" key="2">
    <source>
        <dbReference type="PROSITE-ProRule" id="PRU00869"/>
    </source>
</evidence>
<feature type="region of interest" description="Disordered" evidence="3">
    <location>
        <begin position="342"/>
        <end position="373"/>
    </location>
</feature>
<dbReference type="Pfam" id="PF09532">
    <property type="entry name" value="FDF"/>
    <property type="match status" value="1"/>
</dbReference>
<dbReference type="InterPro" id="IPR010920">
    <property type="entry name" value="LSM_dom_sf"/>
</dbReference>
<evidence type="ECO:0000256" key="3">
    <source>
        <dbReference type="SAM" id="MobiDB-lite"/>
    </source>
</evidence>
<feature type="compositionally biased region" description="Gly residues" evidence="3">
    <location>
        <begin position="352"/>
        <end position="373"/>
    </location>
</feature>
<dbReference type="InterPro" id="IPR019050">
    <property type="entry name" value="FDF_dom"/>
</dbReference>
<evidence type="ECO:0000313" key="8">
    <source>
        <dbReference type="EMBL" id="KZV92876.1"/>
    </source>
</evidence>
<dbReference type="PROSITE" id="PS51513">
    <property type="entry name" value="FFD"/>
    <property type="match status" value="1"/>
</dbReference>
<dbReference type="SMART" id="SM01199">
    <property type="entry name" value="FDF"/>
    <property type="match status" value="1"/>
</dbReference>
<keyword evidence="9" id="KW-1185">Reference proteome</keyword>
<feature type="domain" description="TFG box profile" evidence="6">
    <location>
        <begin position="306"/>
        <end position="326"/>
    </location>
</feature>
<dbReference type="PANTHER" id="PTHR13586:SF0">
    <property type="entry name" value="TRAILER HITCH, ISOFORM H"/>
    <property type="match status" value="1"/>
</dbReference>
<reference evidence="8 9" key="1">
    <citation type="journal article" date="2016" name="Mol. Biol. Evol.">
        <title>Comparative Genomics of Early-Diverging Mushroom-Forming Fungi Provides Insights into the Origins of Lignocellulose Decay Capabilities.</title>
        <authorList>
            <person name="Nagy L.G."/>
            <person name="Riley R."/>
            <person name="Tritt A."/>
            <person name="Adam C."/>
            <person name="Daum C."/>
            <person name="Floudas D."/>
            <person name="Sun H."/>
            <person name="Yadav J.S."/>
            <person name="Pangilinan J."/>
            <person name="Larsson K.H."/>
            <person name="Matsuura K."/>
            <person name="Barry K."/>
            <person name="Labutti K."/>
            <person name="Kuo R."/>
            <person name="Ohm R.A."/>
            <person name="Bhattacharya S.S."/>
            <person name="Shirouzu T."/>
            <person name="Yoshinaga Y."/>
            <person name="Martin F.M."/>
            <person name="Grigoriev I.V."/>
            <person name="Hibbett D.S."/>
        </authorList>
    </citation>
    <scope>NUCLEOTIDE SEQUENCE [LARGE SCALE GENOMIC DNA]</scope>
    <source>
        <strain evidence="8 9">HHB12029</strain>
    </source>
</reference>
<accession>A0A165I4B3</accession>
<dbReference type="InterPro" id="IPR025768">
    <property type="entry name" value="TFG_box"/>
</dbReference>
<feature type="domain" description="Sm" evidence="7">
    <location>
        <begin position="1"/>
        <end position="83"/>
    </location>
</feature>
<dbReference type="InterPro" id="IPR025609">
    <property type="entry name" value="Lsm14-like_N"/>
</dbReference>
<dbReference type="GO" id="GO:0033962">
    <property type="term" value="P:P-body assembly"/>
    <property type="evidence" value="ECO:0007669"/>
    <property type="project" value="TreeGrafter"/>
</dbReference>
<dbReference type="PANTHER" id="PTHR13586">
    <property type="entry name" value="SCD6 PROTEIN-RELATED"/>
    <property type="match status" value="1"/>
</dbReference>
<feature type="compositionally biased region" description="Polar residues" evidence="3">
    <location>
        <begin position="269"/>
        <end position="282"/>
    </location>
</feature>
<feature type="region of interest" description="Disordered" evidence="3">
    <location>
        <begin position="192"/>
        <end position="328"/>
    </location>
</feature>
<evidence type="ECO:0000259" key="4">
    <source>
        <dbReference type="PROSITE" id="PS51512"/>
    </source>
</evidence>
<feature type="region of interest" description="Disordered" evidence="3">
    <location>
        <begin position="105"/>
        <end position="176"/>
    </location>
</feature>
<evidence type="ECO:0008006" key="10">
    <source>
        <dbReference type="Google" id="ProtNLM"/>
    </source>
</evidence>
<dbReference type="STRING" id="1314781.A0A165I4B3"/>
<protein>
    <recommendedName>
        <fullName evidence="10">TFG box profile domain-containing protein</fullName>
    </recommendedName>
</protein>
<dbReference type="Pfam" id="PF12701">
    <property type="entry name" value="LSM14"/>
    <property type="match status" value="1"/>
</dbReference>
<proteinExistence type="predicted"/>
<evidence type="ECO:0000313" key="9">
    <source>
        <dbReference type="Proteomes" id="UP000077266"/>
    </source>
</evidence>
<gene>
    <name evidence="8" type="ORF">EXIGLDRAFT_768602</name>
</gene>
<evidence type="ECO:0000256" key="1">
    <source>
        <dbReference type="PROSITE-ProRule" id="PRU00846"/>
    </source>
</evidence>
<feature type="compositionally biased region" description="Polar residues" evidence="3">
    <location>
        <begin position="121"/>
        <end position="141"/>
    </location>
</feature>
<feature type="short sequence motif" description="FFD box" evidence="1">
    <location>
        <begin position="265"/>
        <end position="281"/>
    </location>
</feature>
<dbReference type="PROSITE" id="PS51512">
    <property type="entry name" value="DFDF"/>
    <property type="match status" value="1"/>
</dbReference>
<feature type="compositionally biased region" description="Basic residues" evidence="3">
    <location>
        <begin position="299"/>
        <end position="309"/>
    </location>
</feature>
<dbReference type="AlphaFoldDB" id="A0A165I4B3"/>
<dbReference type="GO" id="GO:0003729">
    <property type="term" value="F:mRNA binding"/>
    <property type="evidence" value="ECO:0007669"/>
    <property type="project" value="TreeGrafter"/>
</dbReference>
<evidence type="ECO:0000259" key="7">
    <source>
        <dbReference type="PROSITE" id="PS52002"/>
    </source>
</evidence>
<organism evidence="8 9">
    <name type="scientific">Exidia glandulosa HHB12029</name>
    <dbReference type="NCBI Taxonomy" id="1314781"/>
    <lineage>
        <taxon>Eukaryota</taxon>
        <taxon>Fungi</taxon>
        <taxon>Dikarya</taxon>
        <taxon>Basidiomycota</taxon>
        <taxon>Agaricomycotina</taxon>
        <taxon>Agaricomycetes</taxon>
        <taxon>Auriculariales</taxon>
        <taxon>Exidiaceae</taxon>
        <taxon>Exidia</taxon>
    </lineage>
</organism>
<dbReference type="Proteomes" id="UP000077266">
    <property type="component" value="Unassembled WGS sequence"/>
</dbReference>
<name>A0A165I4B3_EXIGL</name>
<dbReference type="Gene3D" id="2.30.30.100">
    <property type="match status" value="1"/>
</dbReference>
<sequence>MAAQTFIGRVISLTSSSDIRYTGILEGIDQQSSTITLKNVFSMGTEFRRPPGSPDYIPPSHQPYEQIVFKAANVKDISVDDTTRALPNDPAVLSGQPGQVNQIYPPYTPGNAGFPAHAQPVFNNQPPTQVHLQVTQNQQPTRGGGRSNQRQQGQPTPPPDGSNNHNRRGNRGGQNGVRAAEASLETVGRALNDLQVTNEHPRQQGGGRRNGHDKAVPVPVPDSDFDFQQSNARFNKAALSPARVDDDQKTNPSDSDSEDKAEREKYYNPTKSFFDTLSTSAPLPQGGRGGGGGGGGGARRGRGGGRGRNRREEEREKNISTFGEPGGVGILGAGAYVGGWGSGGHGGRRRGGGGPHNGVVSGGTVIGGGGARR</sequence>
<evidence type="ECO:0000259" key="5">
    <source>
        <dbReference type="PROSITE" id="PS51513"/>
    </source>
</evidence>
<dbReference type="OrthoDB" id="21539at2759"/>
<feature type="domain" description="DFDF" evidence="4">
    <location>
        <begin position="213"/>
        <end position="249"/>
    </location>
</feature>
<evidence type="ECO:0000259" key="6">
    <source>
        <dbReference type="PROSITE" id="PS51536"/>
    </source>
</evidence>
<dbReference type="FunCoup" id="A0A165I4B3">
    <property type="interactions" value="248"/>
</dbReference>
<dbReference type="InterPro" id="IPR025761">
    <property type="entry name" value="FFD_box"/>
</dbReference>